<evidence type="ECO:0000256" key="4">
    <source>
        <dbReference type="ARBA" id="ARBA00023163"/>
    </source>
</evidence>
<dbReference type="Pfam" id="PF12833">
    <property type="entry name" value="HTH_18"/>
    <property type="match status" value="1"/>
</dbReference>
<protein>
    <submittedName>
        <fullName evidence="6">Helix-turn-helix domain-containing protein</fullName>
    </submittedName>
</protein>
<sequence length="322" mass="35909">MTALPAADAMRSPAGLDLWRSAITSAVVPLEIEEAGGVAFRGHLDRTVVGDVTLFHIAATPHVVRRTPELIGPGDRRYYKLSLQLQGTAVLEQDGRRAELRPGDLAIYDTHHPYELSFATNNRAMVVMFPHELVDLPRDEVDRVTAVRFPSDSGLGKVINPFFVELGRNLDQLAGASASRLVGSALDLLVTMLTQELYRRHGTVNNPTRSLAREVREYILDHLGDPALTPSSIARANHISTRHLYTIFSGEGEPVSAWIRSRRLERIRRDLVDPLYADRPVSWIADRWGLTDAAHFSRLFKAEFGESPTSYRQHLTGQPAQH</sequence>
<keyword evidence="3" id="KW-0010">Activator</keyword>
<dbReference type="InterPro" id="IPR037923">
    <property type="entry name" value="HTH-like"/>
</dbReference>
<keyword evidence="7" id="KW-1185">Reference proteome</keyword>
<dbReference type="InterPro" id="IPR018060">
    <property type="entry name" value="HTH_AraC"/>
</dbReference>
<dbReference type="PROSITE" id="PS00041">
    <property type="entry name" value="HTH_ARAC_FAMILY_1"/>
    <property type="match status" value="1"/>
</dbReference>
<dbReference type="InterPro" id="IPR018062">
    <property type="entry name" value="HTH_AraC-typ_CS"/>
</dbReference>
<evidence type="ECO:0000256" key="2">
    <source>
        <dbReference type="ARBA" id="ARBA00023125"/>
    </source>
</evidence>
<dbReference type="SUPFAM" id="SSF51215">
    <property type="entry name" value="Regulatory protein AraC"/>
    <property type="match status" value="1"/>
</dbReference>
<evidence type="ECO:0000259" key="5">
    <source>
        <dbReference type="PROSITE" id="PS01124"/>
    </source>
</evidence>
<evidence type="ECO:0000256" key="1">
    <source>
        <dbReference type="ARBA" id="ARBA00023015"/>
    </source>
</evidence>
<dbReference type="InterPro" id="IPR035418">
    <property type="entry name" value="AraC-bd_2"/>
</dbReference>
<name>A0ABT4UQC3_9PSEU</name>
<dbReference type="RefSeq" id="WP_270946499.1">
    <property type="nucleotide sequence ID" value="NZ_JAQGLA010000001.1"/>
</dbReference>
<reference evidence="6 7" key="1">
    <citation type="submission" date="2022-11" db="EMBL/GenBank/DDBJ databases">
        <title>Draft genome sequence of Saccharopolyspora sp. WRP15-2 isolated from rhizosphere soils of wild rice in Thailand.</title>
        <authorList>
            <person name="Duangmal K."/>
            <person name="Kammanee S."/>
            <person name="Muangham S."/>
        </authorList>
    </citation>
    <scope>NUCLEOTIDE SEQUENCE [LARGE SCALE GENOMIC DNA]</scope>
    <source>
        <strain evidence="6 7">WRP15-2</strain>
    </source>
</reference>
<dbReference type="InterPro" id="IPR050204">
    <property type="entry name" value="AraC_XylS_family_regulators"/>
</dbReference>
<keyword evidence="1" id="KW-0805">Transcription regulation</keyword>
<accession>A0ABT4UQC3</accession>
<proteinExistence type="predicted"/>
<evidence type="ECO:0000256" key="3">
    <source>
        <dbReference type="ARBA" id="ARBA00023159"/>
    </source>
</evidence>
<keyword evidence="2" id="KW-0238">DNA-binding</keyword>
<gene>
    <name evidence="6" type="ORF">OU415_00705</name>
</gene>
<keyword evidence="4" id="KW-0804">Transcription</keyword>
<dbReference type="InterPro" id="IPR009057">
    <property type="entry name" value="Homeodomain-like_sf"/>
</dbReference>
<feature type="domain" description="HTH araC/xylS-type" evidence="5">
    <location>
        <begin position="213"/>
        <end position="314"/>
    </location>
</feature>
<dbReference type="Proteomes" id="UP001210380">
    <property type="component" value="Unassembled WGS sequence"/>
</dbReference>
<dbReference type="PANTHER" id="PTHR46796">
    <property type="entry name" value="HTH-TYPE TRANSCRIPTIONAL ACTIVATOR RHAS-RELATED"/>
    <property type="match status" value="1"/>
</dbReference>
<dbReference type="PANTHER" id="PTHR46796:SF6">
    <property type="entry name" value="ARAC SUBFAMILY"/>
    <property type="match status" value="1"/>
</dbReference>
<dbReference type="SMART" id="SM00342">
    <property type="entry name" value="HTH_ARAC"/>
    <property type="match status" value="1"/>
</dbReference>
<dbReference type="Gene3D" id="1.10.10.60">
    <property type="entry name" value="Homeodomain-like"/>
    <property type="match status" value="1"/>
</dbReference>
<evidence type="ECO:0000313" key="6">
    <source>
        <dbReference type="EMBL" id="MDA3623931.1"/>
    </source>
</evidence>
<comment type="caution">
    <text evidence="6">The sequence shown here is derived from an EMBL/GenBank/DDBJ whole genome shotgun (WGS) entry which is preliminary data.</text>
</comment>
<dbReference type="SUPFAM" id="SSF46689">
    <property type="entry name" value="Homeodomain-like"/>
    <property type="match status" value="1"/>
</dbReference>
<dbReference type="PROSITE" id="PS01124">
    <property type="entry name" value="HTH_ARAC_FAMILY_2"/>
    <property type="match status" value="1"/>
</dbReference>
<evidence type="ECO:0000313" key="7">
    <source>
        <dbReference type="Proteomes" id="UP001210380"/>
    </source>
</evidence>
<organism evidence="6 7">
    <name type="scientific">Saccharopolyspora oryzae</name>
    <dbReference type="NCBI Taxonomy" id="2997343"/>
    <lineage>
        <taxon>Bacteria</taxon>
        <taxon>Bacillati</taxon>
        <taxon>Actinomycetota</taxon>
        <taxon>Actinomycetes</taxon>
        <taxon>Pseudonocardiales</taxon>
        <taxon>Pseudonocardiaceae</taxon>
        <taxon>Saccharopolyspora</taxon>
    </lineage>
</organism>
<dbReference type="EMBL" id="JAQGLA010000001">
    <property type="protein sequence ID" value="MDA3623931.1"/>
    <property type="molecule type" value="Genomic_DNA"/>
</dbReference>
<dbReference type="Pfam" id="PF14525">
    <property type="entry name" value="AraC_binding_2"/>
    <property type="match status" value="1"/>
</dbReference>